<sequence length="240" mass="25760">MESRLNKPLVVAMVALALVIGVLLGTTSGLAGRLFGGPNAKTIATSSLESMRAQNRLVAFVARYVSVTSSEQNRLGGLISSERTLVLPGDVRYELDLSKLQEKDVSWDAATHTLRVQLPEVEIAGPDVDLAGAREFGEGGILSTLTNAGEQLDQANRAKAVADLRKQAQAAVPMRLARQAARQAVERSFAMPLAAAGFKDAKVVARFPTEGTDDPSYLDLSTPYEEAIKEAERRRAQGQK</sequence>
<accession>A0ABP7LT33</accession>
<evidence type="ECO:0000313" key="1">
    <source>
        <dbReference type="EMBL" id="GAA3906906.1"/>
    </source>
</evidence>
<keyword evidence="2" id="KW-1185">Reference proteome</keyword>
<dbReference type="Pfam" id="PF14014">
    <property type="entry name" value="DUF4230"/>
    <property type="match status" value="1"/>
</dbReference>
<protein>
    <recommendedName>
        <fullName evidence="3">DUF4230 domain-containing protein</fullName>
    </recommendedName>
</protein>
<dbReference type="Proteomes" id="UP001500827">
    <property type="component" value="Unassembled WGS sequence"/>
</dbReference>
<comment type="caution">
    <text evidence="1">The sequence shown here is derived from an EMBL/GenBank/DDBJ whole genome shotgun (WGS) entry which is preliminary data.</text>
</comment>
<dbReference type="InterPro" id="IPR025324">
    <property type="entry name" value="DUF4230"/>
</dbReference>
<reference evidence="2" key="1">
    <citation type="journal article" date="2019" name="Int. J. Syst. Evol. Microbiol.">
        <title>The Global Catalogue of Microorganisms (GCM) 10K type strain sequencing project: providing services to taxonomists for standard genome sequencing and annotation.</title>
        <authorList>
            <consortium name="The Broad Institute Genomics Platform"/>
            <consortium name="The Broad Institute Genome Sequencing Center for Infectious Disease"/>
            <person name="Wu L."/>
            <person name="Ma J."/>
        </authorList>
    </citation>
    <scope>NUCLEOTIDE SEQUENCE [LARGE SCALE GENOMIC DNA]</scope>
    <source>
        <strain evidence="2">JCM 17543</strain>
    </source>
</reference>
<evidence type="ECO:0008006" key="3">
    <source>
        <dbReference type="Google" id="ProtNLM"/>
    </source>
</evidence>
<dbReference type="EMBL" id="BAABBM010000001">
    <property type="protein sequence ID" value="GAA3906906.1"/>
    <property type="molecule type" value="Genomic_DNA"/>
</dbReference>
<evidence type="ECO:0000313" key="2">
    <source>
        <dbReference type="Proteomes" id="UP001500827"/>
    </source>
</evidence>
<proteinExistence type="predicted"/>
<name>A0ABP7LT33_9SPHN</name>
<gene>
    <name evidence="1" type="ORF">GCM10022276_26750</name>
</gene>
<dbReference type="RefSeq" id="WP_344700196.1">
    <property type="nucleotide sequence ID" value="NZ_BAABBM010000001.1"/>
</dbReference>
<organism evidence="1 2">
    <name type="scientific">Sphingomonas limnosediminicola</name>
    <dbReference type="NCBI Taxonomy" id="940133"/>
    <lineage>
        <taxon>Bacteria</taxon>
        <taxon>Pseudomonadati</taxon>
        <taxon>Pseudomonadota</taxon>
        <taxon>Alphaproteobacteria</taxon>
        <taxon>Sphingomonadales</taxon>
        <taxon>Sphingomonadaceae</taxon>
        <taxon>Sphingomonas</taxon>
    </lineage>
</organism>